<dbReference type="InterPro" id="IPR007219">
    <property type="entry name" value="XnlR_reg_dom"/>
</dbReference>
<dbReference type="SMART" id="SM00906">
    <property type="entry name" value="Fungal_trans"/>
    <property type="match status" value="1"/>
</dbReference>
<evidence type="ECO:0000313" key="8">
    <source>
        <dbReference type="Proteomes" id="UP000738349"/>
    </source>
</evidence>
<dbReference type="GO" id="GO:0045944">
    <property type="term" value="P:positive regulation of transcription by RNA polymerase II"/>
    <property type="evidence" value="ECO:0007669"/>
    <property type="project" value="TreeGrafter"/>
</dbReference>
<feature type="non-terminal residue" evidence="7">
    <location>
        <position position="1"/>
    </location>
</feature>
<dbReference type="Proteomes" id="UP000738349">
    <property type="component" value="Unassembled WGS sequence"/>
</dbReference>
<evidence type="ECO:0000256" key="5">
    <source>
        <dbReference type="ARBA" id="ARBA00023242"/>
    </source>
</evidence>
<name>A0A9P9F6K7_9HYPO</name>
<keyword evidence="5" id="KW-0539">Nucleus</keyword>
<comment type="caution">
    <text evidence="7">The sequence shown here is derived from an EMBL/GenBank/DDBJ whole genome shotgun (WGS) entry which is preliminary data.</text>
</comment>
<evidence type="ECO:0000313" key="7">
    <source>
        <dbReference type="EMBL" id="KAH7153602.1"/>
    </source>
</evidence>
<organism evidence="7 8">
    <name type="scientific">Dactylonectria macrodidyma</name>
    <dbReference type="NCBI Taxonomy" id="307937"/>
    <lineage>
        <taxon>Eukaryota</taxon>
        <taxon>Fungi</taxon>
        <taxon>Dikarya</taxon>
        <taxon>Ascomycota</taxon>
        <taxon>Pezizomycotina</taxon>
        <taxon>Sordariomycetes</taxon>
        <taxon>Hypocreomycetidae</taxon>
        <taxon>Hypocreales</taxon>
        <taxon>Nectriaceae</taxon>
        <taxon>Dactylonectria</taxon>
    </lineage>
</organism>
<gene>
    <name evidence="7" type="ORF">EDB81DRAFT_648897</name>
</gene>
<keyword evidence="8" id="KW-1185">Reference proteome</keyword>
<dbReference type="PANTHER" id="PTHR47540">
    <property type="entry name" value="THIAMINE REPRESSIBLE GENES REGULATORY PROTEIN THI5"/>
    <property type="match status" value="1"/>
</dbReference>
<dbReference type="GO" id="GO:0008270">
    <property type="term" value="F:zinc ion binding"/>
    <property type="evidence" value="ECO:0007669"/>
    <property type="project" value="InterPro"/>
</dbReference>
<dbReference type="AlphaFoldDB" id="A0A9P9F6K7"/>
<evidence type="ECO:0000256" key="2">
    <source>
        <dbReference type="ARBA" id="ARBA00023015"/>
    </source>
</evidence>
<evidence type="ECO:0000259" key="6">
    <source>
        <dbReference type="SMART" id="SM00906"/>
    </source>
</evidence>
<protein>
    <recommendedName>
        <fullName evidence="6">Xylanolytic transcriptional activator regulatory domain-containing protein</fullName>
    </recommendedName>
</protein>
<dbReference type="CDD" id="cd12148">
    <property type="entry name" value="fungal_TF_MHR"/>
    <property type="match status" value="1"/>
</dbReference>
<dbReference type="GO" id="GO:0006351">
    <property type="term" value="P:DNA-templated transcription"/>
    <property type="evidence" value="ECO:0007669"/>
    <property type="project" value="InterPro"/>
</dbReference>
<dbReference type="PANTHER" id="PTHR47540:SF6">
    <property type="entry name" value="ZN(II)2CYS6 TRANSCRIPTION FACTOR (EUROFUNG)"/>
    <property type="match status" value="1"/>
</dbReference>
<keyword evidence="2" id="KW-0805">Transcription regulation</keyword>
<accession>A0A9P9F6K7</accession>
<reference evidence="7" key="1">
    <citation type="journal article" date="2021" name="Nat. Commun.">
        <title>Genetic determinants of endophytism in the Arabidopsis root mycobiome.</title>
        <authorList>
            <person name="Mesny F."/>
            <person name="Miyauchi S."/>
            <person name="Thiergart T."/>
            <person name="Pickel B."/>
            <person name="Atanasova L."/>
            <person name="Karlsson M."/>
            <person name="Huettel B."/>
            <person name="Barry K.W."/>
            <person name="Haridas S."/>
            <person name="Chen C."/>
            <person name="Bauer D."/>
            <person name="Andreopoulos W."/>
            <person name="Pangilinan J."/>
            <person name="LaButti K."/>
            <person name="Riley R."/>
            <person name="Lipzen A."/>
            <person name="Clum A."/>
            <person name="Drula E."/>
            <person name="Henrissat B."/>
            <person name="Kohler A."/>
            <person name="Grigoriev I.V."/>
            <person name="Martin F.M."/>
            <person name="Hacquard S."/>
        </authorList>
    </citation>
    <scope>NUCLEOTIDE SEQUENCE</scope>
    <source>
        <strain evidence="7">MPI-CAGE-AT-0147</strain>
    </source>
</reference>
<proteinExistence type="predicted"/>
<dbReference type="GO" id="GO:0005634">
    <property type="term" value="C:nucleus"/>
    <property type="evidence" value="ECO:0007669"/>
    <property type="project" value="UniProtKB-SubCell"/>
</dbReference>
<dbReference type="OrthoDB" id="3990906at2759"/>
<evidence type="ECO:0000256" key="1">
    <source>
        <dbReference type="ARBA" id="ARBA00004123"/>
    </source>
</evidence>
<dbReference type="GO" id="GO:0043565">
    <property type="term" value="F:sequence-specific DNA binding"/>
    <property type="evidence" value="ECO:0007669"/>
    <property type="project" value="TreeGrafter"/>
</dbReference>
<dbReference type="InterPro" id="IPR051711">
    <property type="entry name" value="Stress_Response_Reg"/>
</dbReference>
<keyword evidence="4" id="KW-0804">Transcription</keyword>
<evidence type="ECO:0000256" key="4">
    <source>
        <dbReference type="ARBA" id="ARBA00023163"/>
    </source>
</evidence>
<feature type="domain" description="Xylanolytic transcriptional activator regulatory" evidence="6">
    <location>
        <begin position="177"/>
        <end position="250"/>
    </location>
</feature>
<dbReference type="EMBL" id="JAGMUV010000006">
    <property type="protein sequence ID" value="KAH7153602.1"/>
    <property type="molecule type" value="Genomic_DNA"/>
</dbReference>
<comment type="subcellular location">
    <subcellularLocation>
        <location evidence="1">Nucleus</location>
    </subcellularLocation>
</comment>
<dbReference type="Pfam" id="PF04082">
    <property type="entry name" value="Fungal_trans"/>
    <property type="match status" value="1"/>
</dbReference>
<keyword evidence="3" id="KW-0238">DNA-binding</keyword>
<evidence type="ECO:0000256" key="3">
    <source>
        <dbReference type="ARBA" id="ARBA00023125"/>
    </source>
</evidence>
<sequence>LETSSKWALSRRVFKLIHEYIHQRPIAADTYLFEGSAYDLGWDGSRLPPPMNIPLIPTFDHAVYLINTVKFHCSRVFHLFDEESFSQYLHEFYADPTSHIAAADLRYIHLLLIFAFGKAFAEKNSFKANRLPQTDYFVTALRLLPSFHILVHKPLISTEILCCIGLYFQCLNYWRSSYCFIGQAMKVALEHGMHRNIRHGHLEDHKPERSRRIWWTVYLLDCGTTSLMRLPQSIEDNVVCSQLPHFNGTADQVEALKIQIQLYRSIASTNRGVYKSNGRFNKMLLLTTKKVLENIAGLTDELQRMFPLTVDKTIGISRTSGYLHLLYHQCIALATRPLLLCFLKIRFQSPNLAAEVFKPSQTAWNLVKMCIDSSCKMIHILGCLQSQGLLEIFLPFDLEFLFVSSLNLLIAPVLDSRLLEHDVSFRQKSYAIFNEMVGSGNPIAVPRQSELQQLDDMLSRLSRDGTD</sequence>